<protein>
    <submittedName>
        <fullName evidence="2">Uncharacterized protein</fullName>
    </submittedName>
</protein>
<dbReference type="Pfam" id="PF20174">
    <property type="entry name" value="DUF6540"/>
    <property type="match status" value="1"/>
</dbReference>
<feature type="region of interest" description="Disordered" evidence="1">
    <location>
        <begin position="1"/>
        <end position="32"/>
    </location>
</feature>
<gene>
    <name evidence="2" type="ORF">LX32DRAFT_570559</name>
</gene>
<proteinExistence type="predicted"/>
<name>A0AAD9H936_9PEZI</name>
<dbReference type="AlphaFoldDB" id="A0AAD9H936"/>
<evidence type="ECO:0000313" key="2">
    <source>
        <dbReference type="EMBL" id="KAK2024032.1"/>
    </source>
</evidence>
<reference evidence="2" key="1">
    <citation type="submission" date="2021-06" db="EMBL/GenBank/DDBJ databases">
        <title>Comparative genomics, transcriptomics and evolutionary studies reveal genomic signatures of adaptation to plant cell wall in hemibiotrophic fungi.</title>
        <authorList>
            <consortium name="DOE Joint Genome Institute"/>
            <person name="Baroncelli R."/>
            <person name="Diaz J.F."/>
            <person name="Benocci T."/>
            <person name="Peng M."/>
            <person name="Battaglia E."/>
            <person name="Haridas S."/>
            <person name="Andreopoulos W."/>
            <person name="Labutti K."/>
            <person name="Pangilinan J."/>
            <person name="Floch G.L."/>
            <person name="Makela M.R."/>
            <person name="Henrissat B."/>
            <person name="Grigoriev I.V."/>
            <person name="Crouch J.A."/>
            <person name="De Vries R.P."/>
            <person name="Sukno S.A."/>
            <person name="Thon M.R."/>
        </authorList>
    </citation>
    <scope>NUCLEOTIDE SEQUENCE</scope>
    <source>
        <strain evidence="2">MAFF235873</strain>
    </source>
</reference>
<accession>A0AAD9H936</accession>
<keyword evidence="3" id="KW-1185">Reference proteome</keyword>
<organism evidence="2 3">
    <name type="scientific">Colletotrichum zoysiae</name>
    <dbReference type="NCBI Taxonomy" id="1216348"/>
    <lineage>
        <taxon>Eukaryota</taxon>
        <taxon>Fungi</taxon>
        <taxon>Dikarya</taxon>
        <taxon>Ascomycota</taxon>
        <taxon>Pezizomycotina</taxon>
        <taxon>Sordariomycetes</taxon>
        <taxon>Hypocreomycetidae</taxon>
        <taxon>Glomerellales</taxon>
        <taxon>Glomerellaceae</taxon>
        <taxon>Colletotrichum</taxon>
        <taxon>Colletotrichum graminicola species complex</taxon>
    </lineage>
</organism>
<dbReference type="Proteomes" id="UP001232148">
    <property type="component" value="Unassembled WGS sequence"/>
</dbReference>
<comment type="caution">
    <text evidence="2">The sequence shown here is derived from an EMBL/GenBank/DDBJ whole genome shotgun (WGS) entry which is preliminary data.</text>
</comment>
<feature type="compositionally biased region" description="Pro residues" evidence="1">
    <location>
        <begin position="8"/>
        <end position="17"/>
    </location>
</feature>
<dbReference type="InterPro" id="IPR046670">
    <property type="entry name" value="DUF6540"/>
</dbReference>
<evidence type="ECO:0000313" key="3">
    <source>
        <dbReference type="Proteomes" id="UP001232148"/>
    </source>
</evidence>
<evidence type="ECO:0000256" key="1">
    <source>
        <dbReference type="SAM" id="MobiDB-lite"/>
    </source>
</evidence>
<dbReference type="EMBL" id="MU842977">
    <property type="protein sequence ID" value="KAK2024032.1"/>
    <property type="molecule type" value="Genomic_DNA"/>
</dbReference>
<sequence length="198" mass="21718">MTSSTGGVPPPPPPPPAFMKTSTTPSAPKPPVVALEGPPGAFLVELLVYNGAPFKDHWAYFVRSHGNRNIGNSIHATGDVRNGFIFEIKRLHNFDTTGDLPTKRIPLQWVDAQHFDEKAMFNNGVDKIDTVPVCGFEASAHKAKAPEKTLNAIEEMTSKGKKISQKNCQTWLVESADCLVQDRIFNPEVAAYLHAIKQ</sequence>